<dbReference type="AlphaFoldDB" id="A0A2K4MSU4"/>
<evidence type="ECO:0000256" key="1">
    <source>
        <dbReference type="SAM" id="MobiDB-lite"/>
    </source>
</evidence>
<dbReference type="PANTHER" id="PTHR34413:SF2">
    <property type="entry name" value="PROPHAGE TAIL FIBER ASSEMBLY PROTEIN HOMOLOG TFAE-RELATED"/>
    <property type="match status" value="1"/>
</dbReference>
<dbReference type="Proteomes" id="UP000236416">
    <property type="component" value="Unassembled WGS sequence"/>
</dbReference>
<feature type="compositionally biased region" description="Low complexity" evidence="1">
    <location>
        <begin position="631"/>
        <end position="659"/>
    </location>
</feature>
<feature type="region of interest" description="Disordered" evidence="1">
    <location>
        <begin position="627"/>
        <end position="669"/>
    </location>
</feature>
<gene>
    <name evidence="4" type="ORF">C2134_02885</name>
</gene>
<dbReference type="GO" id="GO:0016887">
    <property type="term" value="F:ATP hydrolysis activity"/>
    <property type="evidence" value="ECO:0007669"/>
    <property type="project" value="InterPro"/>
</dbReference>
<evidence type="ECO:0000259" key="2">
    <source>
        <dbReference type="Pfam" id="PF05876"/>
    </source>
</evidence>
<dbReference type="PANTHER" id="PTHR34413">
    <property type="entry name" value="PROPHAGE TAIL FIBER ASSEMBLY PROTEIN HOMOLOG TFAE-RELATED-RELATED"/>
    <property type="match status" value="1"/>
</dbReference>
<organism evidence="4 5">
    <name type="scientific">Chromobacterium sinusclupearum</name>
    <dbReference type="NCBI Taxonomy" id="2077146"/>
    <lineage>
        <taxon>Bacteria</taxon>
        <taxon>Pseudomonadati</taxon>
        <taxon>Pseudomonadota</taxon>
        <taxon>Betaproteobacteria</taxon>
        <taxon>Neisseriales</taxon>
        <taxon>Chromobacteriaceae</taxon>
        <taxon>Chromobacterium</taxon>
    </lineage>
</organism>
<reference evidence="4 5" key="1">
    <citation type="submission" date="2018-01" db="EMBL/GenBank/DDBJ databases">
        <title>Genomic Sequence of Chromobacterium MWU13-2610 from wild cranberry bogs within the Cape Cod National Seashore.</title>
        <authorList>
            <person name="O'Hara-Hanley K."/>
            <person name="Soby S."/>
            <person name="Harrison A."/>
        </authorList>
    </citation>
    <scope>NUCLEOTIDE SEQUENCE [LARGE SCALE GENOMIC DNA]</scope>
    <source>
        <strain evidence="4 5">MWU13-2610</strain>
    </source>
</reference>
<dbReference type="InterPro" id="IPR008866">
    <property type="entry name" value="Phage_lambda_GpA-like"/>
</dbReference>
<dbReference type="GO" id="GO:0005524">
    <property type="term" value="F:ATP binding"/>
    <property type="evidence" value="ECO:0007669"/>
    <property type="project" value="InterPro"/>
</dbReference>
<dbReference type="InterPro" id="IPR051220">
    <property type="entry name" value="TFA_Chaperone"/>
</dbReference>
<dbReference type="HAMAP" id="MF_04144">
    <property type="entry name" value="TERL_LAMBDA"/>
    <property type="match status" value="1"/>
</dbReference>
<evidence type="ECO:0000313" key="5">
    <source>
        <dbReference type="Proteomes" id="UP000236416"/>
    </source>
</evidence>
<proteinExistence type="inferred from homology"/>
<comment type="caution">
    <text evidence="4">The sequence shown here is derived from an EMBL/GenBank/DDBJ whole genome shotgun (WGS) entry which is preliminary data.</text>
</comment>
<keyword evidence="5" id="KW-1185">Reference proteome</keyword>
<accession>A0A2K4MSU4</accession>
<sequence>MDMSIYERQALDAVTSAWSAAFSPRVRMLVSEWADMHRVLTSAETSMPGPWRTGVVPFIREIMDSLSAGSGVETVVFMKPTQVAGTESLINWTGYSIDQSPGPMMVVQPTIELAELWSKQRLANMISGSETLRAKIPPARSRDGGNTTLLKEYPGGVLRMSGANSAISLRSMPVGKLGLDEVDAYPDDLDGEGDPIGLALERTNNFPRRKIYMCSTPTVRGASNIEKWFERSDQRRYYVPCPHCLHKQHLRHQQFRYKFEEGRDGDPDALTDAVYVCESCEEEIPEHHKTWMLENGEWVAAYPDRKIRGYHLNSYYSPVGLGRTWKERAVQFVRASKDPVELKRFINTALAETWEDRAASVKFNELMQRVKPYRQRMIPASVLLLTAGIDTQDDRLECYVWGWGRDQRCHLIDRIMLYGDPAEVGTPEQPNVWQRLADVLNGSYRNLFGVDMHIEAAAIDTAGHRSQYAYRFVRNWKGRTRLFAVIGRANKPLISRPSSVDVEDGGAMLKNGLKLWTVGVDHAKSTLFSWLIADRQAFEEGGELFVNFPDDLDEDFFQQLTAEVYDSVNRKWKKRTGQVRNEALDCWNYAYFAACAPPLRIQNAQPADWDQREAVMQPRVLDLFGASGGNAAAPPAAQPETETRPAMSGASSSPAADGGWLDDVREDYL</sequence>
<feature type="domain" description="Terminase large subunit GpA endonuclease" evidence="3">
    <location>
        <begin position="307"/>
        <end position="600"/>
    </location>
</feature>
<dbReference type="Pfam" id="PF05876">
    <property type="entry name" value="GpA_ATPase"/>
    <property type="match status" value="1"/>
</dbReference>
<dbReference type="RefSeq" id="WP_103317423.1">
    <property type="nucleotide sequence ID" value="NZ_PPTF01000013.1"/>
</dbReference>
<dbReference type="GO" id="GO:0004519">
    <property type="term" value="F:endonuclease activity"/>
    <property type="evidence" value="ECO:0007669"/>
    <property type="project" value="InterPro"/>
</dbReference>
<dbReference type="Pfam" id="PF20454">
    <property type="entry name" value="GpA_nuclease"/>
    <property type="match status" value="1"/>
</dbReference>
<feature type="domain" description="Phage terminase large subunit GpA ATPase" evidence="2">
    <location>
        <begin position="46"/>
        <end position="298"/>
    </location>
</feature>
<evidence type="ECO:0000313" key="4">
    <source>
        <dbReference type="EMBL" id="POB00154.1"/>
    </source>
</evidence>
<protein>
    <submittedName>
        <fullName evidence="4">Terminase</fullName>
    </submittedName>
</protein>
<dbReference type="InterPro" id="IPR046454">
    <property type="entry name" value="GpA_endonuclease"/>
</dbReference>
<name>A0A2K4MSU4_9NEIS</name>
<dbReference type="InterPro" id="IPR046453">
    <property type="entry name" value="GpA_ATPase"/>
</dbReference>
<evidence type="ECO:0000259" key="3">
    <source>
        <dbReference type="Pfam" id="PF20454"/>
    </source>
</evidence>
<dbReference type="EMBL" id="PPTF01000013">
    <property type="protein sequence ID" value="POB00154.1"/>
    <property type="molecule type" value="Genomic_DNA"/>
</dbReference>